<dbReference type="InterPro" id="IPR029056">
    <property type="entry name" value="Ribokinase-like"/>
</dbReference>
<evidence type="ECO:0000256" key="11">
    <source>
        <dbReference type="HAMAP-Rule" id="MF_00228"/>
    </source>
</evidence>
<dbReference type="HAMAP" id="MF_00228">
    <property type="entry name" value="Thz_kinase"/>
    <property type="match status" value="1"/>
</dbReference>
<evidence type="ECO:0000256" key="8">
    <source>
        <dbReference type="ARBA" id="ARBA00022840"/>
    </source>
</evidence>
<dbReference type="EC" id="2.7.1.50" evidence="11"/>
<comment type="similarity">
    <text evidence="11">Belongs to the Thz kinase family.</text>
</comment>
<dbReference type="Proteomes" id="UP000244989">
    <property type="component" value="Unassembled WGS sequence"/>
</dbReference>
<dbReference type="NCBIfam" id="NF006830">
    <property type="entry name" value="PRK09355.1"/>
    <property type="match status" value="1"/>
</dbReference>
<feature type="binding site" evidence="11">
    <location>
        <position position="171"/>
    </location>
    <ligand>
        <name>ATP</name>
        <dbReference type="ChEBI" id="CHEBI:30616"/>
    </ligand>
</feature>
<dbReference type="GO" id="GO:0009229">
    <property type="term" value="P:thiamine diphosphate biosynthetic process"/>
    <property type="evidence" value="ECO:0007669"/>
    <property type="project" value="UniProtKB-UniRule"/>
</dbReference>
<feature type="binding site" evidence="11">
    <location>
        <position position="120"/>
    </location>
    <ligand>
        <name>ATP</name>
        <dbReference type="ChEBI" id="CHEBI:30616"/>
    </ligand>
</feature>
<dbReference type="AlphaFoldDB" id="A0A2U1T5T5"/>
<evidence type="ECO:0000256" key="2">
    <source>
        <dbReference type="ARBA" id="ARBA00001946"/>
    </source>
</evidence>
<dbReference type="InterPro" id="IPR000417">
    <property type="entry name" value="Hyethyz_kinase"/>
</dbReference>
<keyword evidence="13" id="KW-1185">Reference proteome</keyword>
<dbReference type="RefSeq" id="WP_108432227.1">
    <property type="nucleotide sequence ID" value="NZ_CP026947.1"/>
</dbReference>
<evidence type="ECO:0000256" key="6">
    <source>
        <dbReference type="ARBA" id="ARBA00022741"/>
    </source>
</evidence>
<keyword evidence="7 11" id="KW-0418">Kinase</keyword>
<keyword evidence="5 11" id="KW-0479">Metal-binding</keyword>
<feature type="binding site" evidence="11">
    <location>
        <position position="198"/>
    </location>
    <ligand>
        <name>substrate</name>
    </ligand>
</feature>
<feature type="binding site" evidence="11">
    <location>
        <position position="45"/>
    </location>
    <ligand>
        <name>substrate</name>
    </ligand>
</feature>
<keyword evidence="9 11" id="KW-0460">Magnesium</keyword>
<keyword evidence="4 11" id="KW-0808">Transferase</keyword>
<keyword evidence="8 11" id="KW-0067">ATP-binding</keyword>
<dbReference type="CDD" id="cd01170">
    <property type="entry name" value="THZ_kinase"/>
    <property type="match status" value="1"/>
</dbReference>
<reference evidence="13" key="1">
    <citation type="submission" date="2018-04" db="EMBL/GenBank/DDBJ databases">
        <authorList>
            <person name="Liu S."/>
            <person name="Wang Z."/>
            <person name="Li J."/>
        </authorList>
    </citation>
    <scope>NUCLEOTIDE SEQUENCE [LARGE SCALE GENOMIC DNA]</scope>
    <source>
        <strain evidence="13">2189</strain>
    </source>
</reference>
<comment type="pathway">
    <text evidence="3 11">Cofactor biosynthesis; thiamine diphosphate biosynthesis; 4-methyl-5-(2-phosphoethyl)-thiazole from 5-(2-hydroxyethyl)-4-methylthiazole: step 1/1.</text>
</comment>
<organism evidence="12 13">
    <name type="scientific">Corynebacterium yudongzhengii</name>
    <dbReference type="NCBI Taxonomy" id="2080740"/>
    <lineage>
        <taxon>Bacteria</taxon>
        <taxon>Bacillati</taxon>
        <taxon>Actinomycetota</taxon>
        <taxon>Actinomycetes</taxon>
        <taxon>Mycobacteriales</taxon>
        <taxon>Corynebacteriaceae</taxon>
        <taxon>Corynebacterium</taxon>
    </lineage>
</organism>
<evidence type="ECO:0000256" key="3">
    <source>
        <dbReference type="ARBA" id="ARBA00004868"/>
    </source>
</evidence>
<name>A0A2U1T5T5_9CORY</name>
<accession>A0A2U1T5T5</accession>
<dbReference type="UniPathway" id="UPA00060">
    <property type="reaction ID" value="UER00139"/>
</dbReference>
<dbReference type="PIRSF" id="PIRSF000513">
    <property type="entry name" value="Thz_kinase"/>
    <property type="match status" value="1"/>
</dbReference>
<evidence type="ECO:0000256" key="1">
    <source>
        <dbReference type="ARBA" id="ARBA00001771"/>
    </source>
</evidence>
<evidence type="ECO:0000313" key="12">
    <source>
        <dbReference type="EMBL" id="PWC01352.1"/>
    </source>
</evidence>
<comment type="cofactor">
    <cofactor evidence="2 11">
        <name>Mg(2+)</name>
        <dbReference type="ChEBI" id="CHEBI:18420"/>
    </cofactor>
</comment>
<evidence type="ECO:0000256" key="7">
    <source>
        <dbReference type="ARBA" id="ARBA00022777"/>
    </source>
</evidence>
<dbReference type="EMBL" id="QEEZ01000014">
    <property type="protein sequence ID" value="PWC01352.1"/>
    <property type="molecule type" value="Genomic_DNA"/>
</dbReference>
<dbReference type="PRINTS" id="PR01099">
    <property type="entry name" value="HYETHTZKNASE"/>
</dbReference>
<dbReference type="GO" id="GO:0000287">
    <property type="term" value="F:magnesium ion binding"/>
    <property type="evidence" value="ECO:0007669"/>
    <property type="project" value="UniProtKB-UniRule"/>
</dbReference>
<protein>
    <recommendedName>
        <fullName evidence="11">Hydroxyethylthiazole kinase</fullName>
        <ecNumber evidence="11">2.7.1.50</ecNumber>
    </recommendedName>
    <alternativeName>
        <fullName evidence="11">4-methyl-5-beta-hydroxyethylthiazole kinase</fullName>
        <shortName evidence="11">TH kinase</shortName>
        <shortName evidence="11">Thz kinase</shortName>
    </alternativeName>
</protein>
<evidence type="ECO:0000256" key="5">
    <source>
        <dbReference type="ARBA" id="ARBA00022723"/>
    </source>
</evidence>
<dbReference type="KEGG" id="cyz:C3B44_09940"/>
<dbReference type="OrthoDB" id="8909021at2"/>
<comment type="function">
    <text evidence="11">Catalyzes the phosphorylation of the hydroxyl group of 4-methyl-5-beta-hydroxyethylthiazole (THZ).</text>
</comment>
<gene>
    <name evidence="11" type="primary">thiM</name>
    <name evidence="12" type="ORF">DF222_08090</name>
</gene>
<dbReference type="GO" id="GO:0004417">
    <property type="term" value="F:hydroxyethylthiazole kinase activity"/>
    <property type="evidence" value="ECO:0007669"/>
    <property type="project" value="UniProtKB-UniRule"/>
</dbReference>
<sequence length="268" mass="27808">MTHDSYTQAHEALREQAPLVHCLTNSVVQEVTANVLLAVGAAPAMVSHPVEAAEFAEVADAVLVNVGNPHLDQLKAMDNALDTARRHHKVTVLDPVAVGGLSVRTEFARRVVEKRPTVIRANPSEILHLHAAVTGSTHEGGRGVDATDSVDSALTAARELAEYCGAVVAVSGATDVVVSPGRVTRIDGGDPLMAVTIGTGCALGAVVAAFVAAADSAHDATVAAHVAFATAAQRAAHRADGPGTFRQFWLDELYRLPAAGVACRITED</sequence>
<dbReference type="SUPFAM" id="SSF53613">
    <property type="entry name" value="Ribokinase-like"/>
    <property type="match status" value="1"/>
</dbReference>
<comment type="caution">
    <text evidence="12">The sequence shown here is derived from an EMBL/GenBank/DDBJ whole genome shotgun (WGS) entry which is preliminary data.</text>
</comment>
<evidence type="ECO:0000256" key="9">
    <source>
        <dbReference type="ARBA" id="ARBA00022842"/>
    </source>
</evidence>
<dbReference type="GO" id="GO:0009228">
    <property type="term" value="P:thiamine biosynthetic process"/>
    <property type="evidence" value="ECO:0007669"/>
    <property type="project" value="UniProtKB-KW"/>
</dbReference>
<keyword evidence="6 11" id="KW-0547">Nucleotide-binding</keyword>
<dbReference type="Gene3D" id="3.40.1190.20">
    <property type="match status" value="1"/>
</dbReference>
<evidence type="ECO:0000256" key="10">
    <source>
        <dbReference type="ARBA" id="ARBA00022977"/>
    </source>
</evidence>
<proteinExistence type="inferred from homology"/>
<dbReference type="GO" id="GO:0005524">
    <property type="term" value="F:ATP binding"/>
    <property type="evidence" value="ECO:0007669"/>
    <property type="project" value="UniProtKB-UniRule"/>
</dbReference>
<dbReference type="Pfam" id="PF02110">
    <property type="entry name" value="HK"/>
    <property type="match status" value="1"/>
</dbReference>
<comment type="catalytic activity">
    <reaction evidence="1 11">
        <text>5-(2-hydroxyethyl)-4-methylthiazole + ATP = 4-methyl-5-(2-phosphooxyethyl)-thiazole + ADP + H(+)</text>
        <dbReference type="Rhea" id="RHEA:24212"/>
        <dbReference type="ChEBI" id="CHEBI:15378"/>
        <dbReference type="ChEBI" id="CHEBI:17957"/>
        <dbReference type="ChEBI" id="CHEBI:30616"/>
        <dbReference type="ChEBI" id="CHEBI:58296"/>
        <dbReference type="ChEBI" id="CHEBI:456216"/>
        <dbReference type="EC" id="2.7.1.50"/>
    </reaction>
</comment>
<keyword evidence="10 11" id="KW-0784">Thiamine biosynthesis</keyword>
<evidence type="ECO:0000313" key="13">
    <source>
        <dbReference type="Proteomes" id="UP000244989"/>
    </source>
</evidence>
<evidence type="ECO:0000256" key="4">
    <source>
        <dbReference type="ARBA" id="ARBA00022679"/>
    </source>
</evidence>